<dbReference type="PANTHER" id="PTHR11592:SF134">
    <property type="entry name" value="PHOSPHOLIPID HYDROPEROXIDE GLUTATHIONE PEROXIDASE"/>
    <property type="match status" value="1"/>
</dbReference>
<feature type="domain" description="Thioredoxin" evidence="7">
    <location>
        <begin position="27"/>
        <end position="205"/>
    </location>
</feature>
<dbReference type="Pfam" id="PF00255">
    <property type="entry name" value="GSHPx"/>
    <property type="match status" value="1"/>
</dbReference>
<dbReference type="PIRSF" id="PIRSF000303">
    <property type="entry name" value="Glutathion_perox"/>
    <property type="match status" value="1"/>
</dbReference>
<protein>
    <recommendedName>
        <fullName evidence="5">Glutathione peroxidase</fullName>
    </recommendedName>
</protein>
<dbReference type="InterPro" id="IPR029760">
    <property type="entry name" value="GPX_CS"/>
</dbReference>
<dbReference type="OrthoDB" id="446890at2759"/>
<keyword evidence="4 5" id="KW-0560">Oxidoreductase</keyword>
<dbReference type="CDD" id="cd00340">
    <property type="entry name" value="GSH_Peroxidase"/>
    <property type="match status" value="1"/>
</dbReference>
<organism evidence="8">
    <name type="scientific">Octopus bimaculoides</name>
    <name type="common">California two-spotted octopus</name>
    <dbReference type="NCBI Taxonomy" id="37653"/>
    <lineage>
        <taxon>Eukaryota</taxon>
        <taxon>Metazoa</taxon>
        <taxon>Spiralia</taxon>
        <taxon>Lophotrochozoa</taxon>
        <taxon>Mollusca</taxon>
        <taxon>Cephalopoda</taxon>
        <taxon>Coleoidea</taxon>
        <taxon>Octopodiformes</taxon>
        <taxon>Octopoda</taxon>
        <taxon>Incirrata</taxon>
        <taxon>Octopodidae</taxon>
        <taxon>Octopus</taxon>
    </lineage>
</organism>
<evidence type="ECO:0000256" key="5">
    <source>
        <dbReference type="RuleBase" id="RU000499"/>
    </source>
</evidence>
<dbReference type="PROSITE" id="PS51352">
    <property type="entry name" value="THIOREDOXIN_2"/>
    <property type="match status" value="1"/>
</dbReference>
<evidence type="ECO:0000256" key="2">
    <source>
        <dbReference type="ARBA" id="ARBA00022559"/>
    </source>
</evidence>
<dbReference type="AlphaFoldDB" id="A0A0L8GSX8"/>
<name>A0A0L8GSX8_OCTBM</name>
<keyword evidence="2 5" id="KW-0575">Peroxidase</keyword>
<gene>
    <name evidence="8" type="ORF">OCBIM_22028710mg</name>
</gene>
<dbReference type="GO" id="GO:0006979">
    <property type="term" value="P:response to oxidative stress"/>
    <property type="evidence" value="ECO:0007669"/>
    <property type="project" value="InterPro"/>
</dbReference>
<dbReference type="PROSITE" id="PS00763">
    <property type="entry name" value="GLUTATHIONE_PEROXID_2"/>
    <property type="match status" value="1"/>
</dbReference>
<feature type="signal peptide" evidence="6">
    <location>
        <begin position="1"/>
        <end position="16"/>
    </location>
</feature>
<feature type="chain" id="PRO_5005583231" description="Glutathione peroxidase" evidence="6">
    <location>
        <begin position="17"/>
        <end position="205"/>
    </location>
</feature>
<dbReference type="STRING" id="37653.A0A0L8GSX8"/>
<dbReference type="Gene3D" id="3.40.30.10">
    <property type="entry name" value="Glutaredoxin"/>
    <property type="match status" value="1"/>
</dbReference>
<evidence type="ECO:0000256" key="6">
    <source>
        <dbReference type="SAM" id="SignalP"/>
    </source>
</evidence>
<dbReference type="EMBL" id="KQ420562">
    <property type="protein sequence ID" value="KOF79934.1"/>
    <property type="molecule type" value="Genomic_DNA"/>
</dbReference>
<evidence type="ECO:0000256" key="1">
    <source>
        <dbReference type="ARBA" id="ARBA00006926"/>
    </source>
</evidence>
<dbReference type="SUPFAM" id="SSF52833">
    <property type="entry name" value="Thioredoxin-like"/>
    <property type="match status" value="1"/>
</dbReference>
<evidence type="ECO:0000259" key="7">
    <source>
        <dbReference type="PROSITE" id="PS51352"/>
    </source>
</evidence>
<keyword evidence="3" id="KW-0712">Selenocysteine</keyword>
<proteinExistence type="inferred from homology"/>
<dbReference type="InterPro" id="IPR013766">
    <property type="entry name" value="Thioredoxin_domain"/>
</dbReference>
<reference evidence="8" key="1">
    <citation type="submission" date="2015-07" db="EMBL/GenBank/DDBJ databases">
        <title>MeaNS - Measles Nucleotide Surveillance Program.</title>
        <authorList>
            <person name="Tran T."/>
            <person name="Druce J."/>
        </authorList>
    </citation>
    <scope>NUCLEOTIDE SEQUENCE</scope>
    <source>
        <strain evidence="8">UCB-OBI-ISO-001</strain>
        <tissue evidence="8">Gonad</tissue>
    </source>
</reference>
<dbReference type="GO" id="GO:0004601">
    <property type="term" value="F:peroxidase activity"/>
    <property type="evidence" value="ECO:0007669"/>
    <property type="project" value="UniProtKB-KW"/>
</dbReference>
<evidence type="ECO:0000256" key="4">
    <source>
        <dbReference type="ARBA" id="ARBA00023002"/>
    </source>
</evidence>
<dbReference type="PRINTS" id="PR01011">
    <property type="entry name" value="GLUTPROXDASE"/>
</dbReference>
<dbReference type="PANTHER" id="PTHR11592">
    <property type="entry name" value="GLUTATHIONE PEROXIDASE"/>
    <property type="match status" value="1"/>
</dbReference>
<evidence type="ECO:0000313" key="8">
    <source>
        <dbReference type="EMBL" id="KOF79934.1"/>
    </source>
</evidence>
<accession>A0A0L8GSX8</accession>
<sequence length="205" mass="23409">MLNTLSRVFLTGFLAAKPLSCNLSTNPLTAKTIYEFSAKTIDGQEVSLEKYRLQLSNSYMVAVIQATVYIDHRRTGSIHPTNFCVFINPKLEELYQKYSESKGLRILAFPCNQFASQEPGTNEEIKDFVSKKYQVSFDMFSKIDVNGKSAHPLWIFLKKEQPGFLTDGIKWNLTKFLINKEGVPVKRYGPKTAPKVTLYTFLFCH</sequence>
<dbReference type="InterPro" id="IPR036249">
    <property type="entry name" value="Thioredoxin-like_sf"/>
</dbReference>
<dbReference type="PROSITE" id="PS51355">
    <property type="entry name" value="GLUTATHIONE_PEROXID_3"/>
    <property type="match status" value="1"/>
</dbReference>
<evidence type="ECO:0000256" key="3">
    <source>
        <dbReference type="ARBA" id="ARBA00022933"/>
    </source>
</evidence>
<keyword evidence="6" id="KW-0732">Signal</keyword>
<dbReference type="InterPro" id="IPR000889">
    <property type="entry name" value="Glutathione_peroxidase"/>
</dbReference>
<comment type="similarity">
    <text evidence="1 5">Belongs to the glutathione peroxidase family.</text>
</comment>